<evidence type="ECO:0000256" key="5">
    <source>
        <dbReference type="ARBA" id="ARBA00023242"/>
    </source>
</evidence>
<dbReference type="InterPro" id="IPR036093">
    <property type="entry name" value="NAC_dom_sf"/>
</dbReference>
<evidence type="ECO:0000259" key="6">
    <source>
        <dbReference type="PROSITE" id="PS51005"/>
    </source>
</evidence>
<dbReference type="GO" id="GO:0003677">
    <property type="term" value="F:DNA binding"/>
    <property type="evidence" value="ECO:0007669"/>
    <property type="project" value="UniProtKB-KW"/>
</dbReference>
<dbReference type="Proteomes" id="UP001159364">
    <property type="component" value="Linkage Group LG06"/>
</dbReference>
<dbReference type="AlphaFoldDB" id="A0AAV8T883"/>
<dbReference type="Pfam" id="PF02365">
    <property type="entry name" value="NAM"/>
    <property type="match status" value="1"/>
</dbReference>
<gene>
    <name evidence="7" type="ORF">K2173_023207</name>
</gene>
<keyword evidence="2" id="KW-0805">Transcription regulation</keyword>
<dbReference type="PANTHER" id="PTHR31989">
    <property type="entry name" value="NAC DOMAIN-CONTAINING PROTEIN 82-RELATED"/>
    <property type="match status" value="1"/>
</dbReference>
<evidence type="ECO:0000256" key="1">
    <source>
        <dbReference type="ARBA" id="ARBA00004123"/>
    </source>
</evidence>
<comment type="subcellular location">
    <subcellularLocation>
        <location evidence="1">Nucleus</location>
    </subcellularLocation>
</comment>
<comment type="caution">
    <text evidence="7">The sequence shown here is derived from an EMBL/GenBank/DDBJ whole genome shotgun (WGS) entry which is preliminary data.</text>
</comment>
<accession>A0AAV8T883</accession>
<keyword evidence="3" id="KW-0238">DNA-binding</keyword>
<evidence type="ECO:0000256" key="3">
    <source>
        <dbReference type="ARBA" id="ARBA00023125"/>
    </source>
</evidence>
<keyword evidence="4" id="KW-0804">Transcription</keyword>
<evidence type="ECO:0000313" key="8">
    <source>
        <dbReference type="Proteomes" id="UP001159364"/>
    </source>
</evidence>
<dbReference type="InterPro" id="IPR003441">
    <property type="entry name" value="NAC-dom"/>
</dbReference>
<proteinExistence type="predicted"/>
<feature type="domain" description="NAC" evidence="6">
    <location>
        <begin position="5"/>
        <end position="132"/>
    </location>
</feature>
<dbReference type="SUPFAM" id="SSF101941">
    <property type="entry name" value="NAC domain"/>
    <property type="match status" value="1"/>
</dbReference>
<dbReference type="GO" id="GO:0006355">
    <property type="term" value="P:regulation of DNA-templated transcription"/>
    <property type="evidence" value="ECO:0007669"/>
    <property type="project" value="InterPro"/>
</dbReference>
<sequence>MDLVYNVGNRFCPTKSQLVNDYLVPKIASNDHLVTCIPEFDPFQLEPWNLPQDLKITPNDLELYVFCPGFPNLGRPKRTMITGYWRSTGYGSQITPENADGVTGTKKIFVFYKGKSPNESIPSGSCTSIVSP</sequence>
<dbReference type="GO" id="GO:0005634">
    <property type="term" value="C:nucleus"/>
    <property type="evidence" value="ECO:0007669"/>
    <property type="project" value="UniProtKB-SubCell"/>
</dbReference>
<dbReference type="Gene3D" id="2.170.150.80">
    <property type="entry name" value="NAC domain"/>
    <property type="match status" value="1"/>
</dbReference>
<evidence type="ECO:0000313" key="7">
    <source>
        <dbReference type="EMBL" id="KAJ8763002.1"/>
    </source>
</evidence>
<reference evidence="7 8" key="1">
    <citation type="submission" date="2021-09" db="EMBL/GenBank/DDBJ databases">
        <title>Genomic insights and catalytic innovation underlie evolution of tropane alkaloids biosynthesis.</title>
        <authorList>
            <person name="Wang Y.-J."/>
            <person name="Tian T."/>
            <person name="Huang J.-P."/>
            <person name="Huang S.-X."/>
        </authorList>
    </citation>
    <scope>NUCLEOTIDE SEQUENCE [LARGE SCALE GENOMIC DNA]</scope>
    <source>
        <strain evidence="7">KIB-2018</strain>
        <tissue evidence="7">Leaf</tissue>
    </source>
</reference>
<dbReference type="EMBL" id="JAIWQS010000006">
    <property type="protein sequence ID" value="KAJ8763002.1"/>
    <property type="molecule type" value="Genomic_DNA"/>
</dbReference>
<name>A0AAV8T883_9ROSI</name>
<dbReference type="PROSITE" id="PS51005">
    <property type="entry name" value="NAC"/>
    <property type="match status" value="1"/>
</dbReference>
<organism evidence="7 8">
    <name type="scientific">Erythroxylum novogranatense</name>
    <dbReference type="NCBI Taxonomy" id="1862640"/>
    <lineage>
        <taxon>Eukaryota</taxon>
        <taxon>Viridiplantae</taxon>
        <taxon>Streptophyta</taxon>
        <taxon>Embryophyta</taxon>
        <taxon>Tracheophyta</taxon>
        <taxon>Spermatophyta</taxon>
        <taxon>Magnoliopsida</taxon>
        <taxon>eudicotyledons</taxon>
        <taxon>Gunneridae</taxon>
        <taxon>Pentapetalae</taxon>
        <taxon>rosids</taxon>
        <taxon>fabids</taxon>
        <taxon>Malpighiales</taxon>
        <taxon>Erythroxylaceae</taxon>
        <taxon>Erythroxylum</taxon>
    </lineage>
</organism>
<evidence type="ECO:0000256" key="4">
    <source>
        <dbReference type="ARBA" id="ARBA00023163"/>
    </source>
</evidence>
<evidence type="ECO:0000256" key="2">
    <source>
        <dbReference type="ARBA" id="ARBA00023015"/>
    </source>
</evidence>
<keyword evidence="5" id="KW-0539">Nucleus</keyword>
<protein>
    <recommendedName>
        <fullName evidence="6">NAC domain-containing protein</fullName>
    </recommendedName>
</protein>
<keyword evidence="8" id="KW-1185">Reference proteome</keyword>